<name>A0A8J3NWS0_9ACTN</name>
<feature type="domain" description="OmpR/PhoB-type" evidence="6">
    <location>
        <begin position="5"/>
        <end position="106"/>
    </location>
</feature>
<dbReference type="SUPFAM" id="SSF46894">
    <property type="entry name" value="C-terminal effector domain of the bipartite response regulators"/>
    <property type="match status" value="1"/>
</dbReference>
<dbReference type="Gene3D" id="1.25.40.10">
    <property type="entry name" value="Tetratricopeptide repeat domain"/>
    <property type="match status" value="2"/>
</dbReference>
<protein>
    <submittedName>
        <fullName evidence="7">SARP family transcriptional regulator</fullName>
    </submittedName>
</protein>
<dbReference type="InterPro" id="IPR016032">
    <property type="entry name" value="Sig_transdc_resp-reg_C-effctor"/>
</dbReference>
<accession>A0A8J3NWS0</accession>
<dbReference type="SUPFAM" id="SSF52540">
    <property type="entry name" value="P-loop containing nucleoside triphosphate hydrolases"/>
    <property type="match status" value="1"/>
</dbReference>
<dbReference type="EMBL" id="BONG01000068">
    <property type="protein sequence ID" value="GIF93605.1"/>
    <property type="molecule type" value="Genomic_DNA"/>
</dbReference>
<dbReference type="InterPro" id="IPR036388">
    <property type="entry name" value="WH-like_DNA-bd_sf"/>
</dbReference>
<dbReference type="SMART" id="SM01043">
    <property type="entry name" value="BTAD"/>
    <property type="match status" value="1"/>
</dbReference>
<dbReference type="GO" id="GO:0016887">
    <property type="term" value="F:ATP hydrolysis activity"/>
    <property type="evidence" value="ECO:0007669"/>
    <property type="project" value="InterPro"/>
</dbReference>
<dbReference type="SUPFAM" id="SSF48452">
    <property type="entry name" value="TPR-like"/>
    <property type="match status" value="2"/>
</dbReference>
<comment type="caution">
    <text evidence="7">The sequence shown here is derived from an EMBL/GenBank/DDBJ whole genome shotgun (WGS) entry which is preliminary data.</text>
</comment>
<keyword evidence="2" id="KW-0805">Transcription regulation</keyword>
<dbReference type="SMART" id="SM00862">
    <property type="entry name" value="Trans_reg_C"/>
    <property type="match status" value="1"/>
</dbReference>
<keyword evidence="3 5" id="KW-0238">DNA-binding</keyword>
<dbReference type="Gene3D" id="1.10.10.10">
    <property type="entry name" value="Winged helix-like DNA-binding domain superfamily/Winged helix DNA-binding domain"/>
    <property type="match status" value="1"/>
</dbReference>
<evidence type="ECO:0000256" key="5">
    <source>
        <dbReference type="PROSITE-ProRule" id="PRU01091"/>
    </source>
</evidence>
<dbReference type="PANTHER" id="PTHR35807:SF1">
    <property type="entry name" value="TRANSCRIPTIONAL REGULATOR REDD"/>
    <property type="match status" value="1"/>
</dbReference>
<proteinExistence type="inferred from homology"/>
<keyword evidence="4" id="KW-0804">Transcription</keyword>
<keyword evidence="8" id="KW-1185">Reference proteome</keyword>
<dbReference type="AlphaFoldDB" id="A0A8J3NWS0"/>
<comment type="similarity">
    <text evidence="1">Belongs to the AfsR/DnrI/RedD regulatory family.</text>
</comment>
<dbReference type="Pfam" id="PF00486">
    <property type="entry name" value="Trans_reg_C"/>
    <property type="match status" value="1"/>
</dbReference>
<evidence type="ECO:0000256" key="1">
    <source>
        <dbReference type="ARBA" id="ARBA00005820"/>
    </source>
</evidence>
<dbReference type="PROSITE" id="PS51755">
    <property type="entry name" value="OMPR_PHOB"/>
    <property type="match status" value="1"/>
</dbReference>
<dbReference type="InterPro" id="IPR051677">
    <property type="entry name" value="AfsR-DnrI-RedD_regulator"/>
</dbReference>
<dbReference type="PANTHER" id="PTHR35807">
    <property type="entry name" value="TRANSCRIPTIONAL REGULATOR REDD-RELATED"/>
    <property type="match status" value="1"/>
</dbReference>
<dbReference type="Pfam" id="PF13401">
    <property type="entry name" value="AAA_22"/>
    <property type="match status" value="1"/>
</dbReference>
<dbReference type="InterPro" id="IPR011990">
    <property type="entry name" value="TPR-like_helical_dom_sf"/>
</dbReference>
<feature type="DNA-binding region" description="OmpR/PhoB-type" evidence="5">
    <location>
        <begin position="5"/>
        <end position="106"/>
    </location>
</feature>
<dbReference type="Gene3D" id="3.40.50.300">
    <property type="entry name" value="P-loop containing nucleotide triphosphate hydrolases"/>
    <property type="match status" value="1"/>
</dbReference>
<dbReference type="CDD" id="cd00383">
    <property type="entry name" value="trans_reg_C"/>
    <property type="match status" value="1"/>
</dbReference>
<dbReference type="PRINTS" id="PR00364">
    <property type="entry name" value="DISEASERSIST"/>
</dbReference>
<evidence type="ECO:0000256" key="3">
    <source>
        <dbReference type="ARBA" id="ARBA00023125"/>
    </source>
</evidence>
<reference evidence="7 8" key="1">
    <citation type="submission" date="2021-01" db="EMBL/GenBank/DDBJ databases">
        <title>Whole genome shotgun sequence of Catellatospora chokoriensis NBRC 107358.</title>
        <authorList>
            <person name="Komaki H."/>
            <person name="Tamura T."/>
        </authorList>
    </citation>
    <scope>NUCLEOTIDE SEQUENCE [LARGE SCALE GENOMIC DNA]</scope>
    <source>
        <strain evidence="7 8">NBRC 107358</strain>
    </source>
</reference>
<dbReference type="InterPro" id="IPR001867">
    <property type="entry name" value="OmpR/PhoB-type_DNA-bd"/>
</dbReference>
<evidence type="ECO:0000256" key="4">
    <source>
        <dbReference type="ARBA" id="ARBA00023163"/>
    </source>
</evidence>
<dbReference type="InterPro" id="IPR027417">
    <property type="entry name" value="P-loop_NTPase"/>
</dbReference>
<evidence type="ECO:0000313" key="8">
    <source>
        <dbReference type="Proteomes" id="UP000619293"/>
    </source>
</evidence>
<dbReference type="GO" id="GO:0006355">
    <property type="term" value="P:regulation of DNA-templated transcription"/>
    <property type="evidence" value="ECO:0007669"/>
    <property type="project" value="InterPro"/>
</dbReference>
<dbReference type="Proteomes" id="UP000619293">
    <property type="component" value="Unassembled WGS sequence"/>
</dbReference>
<organism evidence="7 8">
    <name type="scientific">Catellatospora chokoriensis</name>
    <dbReference type="NCBI Taxonomy" id="310353"/>
    <lineage>
        <taxon>Bacteria</taxon>
        <taxon>Bacillati</taxon>
        <taxon>Actinomycetota</taxon>
        <taxon>Actinomycetes</taxon>
        <taxon>Micromonosporales</taxon>
        <taxon>Micromonosporaceae</taxon>
        <taxon>Catellatospora</taxon>
    </lineage>
</organism>
<evidence type="ECO:0000259" key="6">
    <source>
        <dbReference type="PROSITE" id="PS51755"/>
    </source>
</evidence>
<dbReference type="GO" id="GO:0003677">
    <property type="term" value="F:DNA binding"/>
    <property type="evidence" value="ECO:0007669"/>
    <property type="project" value="UniProtKB-UniRule"/>
</dbReference>
<dbReference type="CDD" id="cd15831">
    <property type="entry name" value="BTAD"/>
    <property type="match status" value="1"/>
</dbReference>
<dbReference type="InterPro" id="IPR005158">
    <property type="entry name" value="BTAD"/>
</dbReference>
<dbReference type="RefSeq" id="WP_191837920.1">
    <property type="nucleotide sequence ID" value="NZ_BAAALB010000030.1"/>
</dbReference>
<gene>
    <name evidence="7" type="ORF">Cch02nite_70490</name>
</gene>
<dbReference type="InterPro" id="IPR049945">
    <property type="entry name" value="AAA_22"/>
</dbReference>
<evidence type="ECO:0000313" key="7">
    <source>
        <dbReference type="EMBL" id="GIF93605.1"/>
    </source>
</evidence>
<dbReference type="GO" id="GO:0000160">
    <property type="term" value="P:phosphorelay signal transduction system"/>
    <property type="evidence" value="ECO:0007669"/>
    <property type="project" value="InterPro"/>
</dbReference>
<dbReference type="Pfam" id="PF03704">
    <property type="entry name" value="BTAD"/>
    <property type="match status" value="1"/>
</dbReference>
<evidence type="ECO:0000256" key="2">
    <source>
        <dbReference type="ARBA" id="ARBA00023015"/>
    </source>
</evidence>
<sequence length="923" mass="99374">MRYTKAVRNMEGGRVLLIRSLGPLEIVECGRARAVGTPRIRQVLAILLARRGGLASVDQLIDELWPDRPPSNPRTLVHGCVSRLRRELGDAAPRLTTRKPGYVLQLDKDEWDVTLFEQSVRDARAARAQGDMHEATKLYAEAQRQWPGEPFADVPPAPTVSALATSLIELRLAALEEWFEARLSAGSDPELTADLSHHAIRHPLREGLVAQLMRALHRAGRQAEALSAFQATRELLLSELGVDPGERLQAAHQEVLRLPGAQKAVFRVPAQLPMTVPGFVGRQRELAVLDQAAGAAVVTGTAGVGKSALAIHWARLAVDQFPDGQLFVNLRGFDPHPSTVDPGDVLSAFLEALGHPLDRVPPGMQARAALYRSVLAGRKVLVVLDNARDAEQVRPLLPGTPGSFALISSRDPLAGLVAVEGATAVPLDVLAEPEALDLLAGRLGTLTDAEAATRIARRCAGLPLALAVVAARLAIAPGLTMAALASTLEDDVLGTLNAHDPKADVRSVFSWSLRAVSEQAVHLFRLLGLHPGPEVGPAAVASLAGLSEAEVQPLLHELARAQLLTEQEPRRFSTHDLLRAYAKELSPPAGTAEARVVLRRLLDHYVHTAHTAAGLLDPNRDPLHLVPMSPGVTVERLTTRDAAMVWFERERAALTALTEVSGFDGHVWRVAWCMSTFLRRRGYGCDWLATQSRALQAARRSASADGQANSAFHLAMAHFRHGEPAEAAAALEVAVAQFTLLDDHNGLASTYHLRCLRSESAGDFEAALAYAQKGLHHYELAGHLAGQGRALGAMGWYEARLGRLESGREHCAAALRLAETSGDLMGQANCHDSLGLISYLGGALVSATESYLRSVELYRTIGDRYNLIEPLTGLGDTWRALGRADDAVRTWHEAFEMACELDHPATAGLTERLVGAGGARPSP</sequence>